<sequence>MKPPPRRCALYTRKSSEEGLDQSFNSLDAQHEACEAYIKSQANEGWRALPCRYDDGGYSGGSMERPGLQQLLADIALGKIDIVVVYKIDRLTRSLADFARMVELFEEKDVSFVSVTQSFNTTSSMGRLTLNVLLSFAQFEREVTGERIRDKIAASKKKGMWMGGSPPLGYDLPETGSHSLRVNDAEADIIRRIFERYLRLKSVHALVRELDSQDIRSKARVTLKGRTIGGQPFSRGALYHLLRSRVYLGEVPHKDQSHPGLHEAIIDTELFEAVQAQLDENSRRRKATGKSVAGSPLAGRIFDTNGQPMSPTFAYGRRGKLYRYYVSAPLQRGAKKDPGEAAPRRVSAAKLESRLLEAMPRLLAELQVEPIELISRIEIHARHIDILLPLNLIGRVRENLHTGERAVPDQMQPDQLRLTLPWRMQTRGGRTDILTGDRNTPQPDPSLIRALRNAHAMLGRDSDNGPALQAAPASPWKRNLVRLAFLAPDIQRLILDGRQPDHLTLAFLMKNEIPLLWSDQRRKFGINTED</sequence>
<accession>A0A6L8W6K4</accession>
<dbReference type="Pfam" id="PF00239">
    <property type="entry name" value="Resolvase"/>
    <property type="match status" value="1"/>
</dbReference>
<keyword evidence="4" id="KW-1185">Reference proteome</keyword>
<organism evidence="3 4">
    <name type="scientific">Sneathiella litorea</name>
    <dbReference type="NCBI Taxonomy" id="2606216"/>
    <lineage>
        <taxon>Bacteria</taxon>
        <taxon>Pseudomonadati</taxon>
        <taxon>Pseudomonadota</taxon>
        <taxon>Alphaproteobacteria</taxon>
        <taxon>Sneathiellales</taxon>
        <taxon>Sneathiellaceae</taxon>
        <taxon>Sneathiella</taxon>
    </lineage>
</organism>
<dbReference type="SMART" id="SM00857">
    <property type="entry name" value="Resolvase"/>
    <property type="match status" value="1"/>
</dbReference>
<dbReference type="InterPro" id="IPR011109">
    <property type="entry name" value="DNA_bind_recombinase_dom"/>
</dbReference>
<dbReference type="Proteomes" id="UP000476030">
    <property type="component" value="Unassembled WGS sequence"/>
</dbReference>
<protein>
    <submittedName>
        <fullName evidence="3">Recombinase family protein</fullName>
    </submittedName>
</protein>
<comment type="caution">
    <text evidence="3">The sequence shown here is derived from an EMBL/GenBank/DDBJ whole genome shotgun (WGS) entry which is preliminary data.</text>
</comment>
<dbReference type="SUPFAM" id="SSF53041">
    <property type="entry name" value="Resolvase-like"/>
    <property type="match status" value="1"/>
</dbReference>
<dbReference type="AlphaFoldDB" id="A0A6L8W6K4"/>
<evidence type="ECO:0000259" key="2">
    <source>
        <dbReference type="PROSITE" id="PS51737"/>
    </source>
</evidence>
<dbReference type="PROSITE" id="PS51737">
    <property type="entry name" value="RECOMBINASE_DNA_BIND"/>
    <property type="match status" value="1"/>
</dbReference>
<evidence type="ECO:0000259" key="1">
    <source>
        <dbReference type="PROSITE" id="PS51736"/>
    </source>
</evidence>
<dbReference type="CDD" id="cd03768">
    <property type="entry name" value="SR_ResInv"/>
    <property type="match status" value="1"/>
</dbReference>
<dbReference type="GO" id="GO:0003677">
    <property type="term" value="F:DNA binding"/>
    <property type="evidence" value="ECO:0007669"/>
    <property type="project" value="InterPro"/>
</dbReference>
<dbReference type="Gene3D" id="3.90.1750.20">
    <property type="entry name" value="Putative Large Serine Recombinase, Chain B, Domain 2"/>
    <property type="match status" value="1"/>
</dbReference>
<dbReference type="InterPro" id="IPR036162">
    <property type="entry name" value="Resolvase-like_N_sf"/>
</dbReference>
<dbReference type="Pfam" id="PF07508">
    <property type="entry name" value="Recombinase"/>
    <property type="match status" value="1"/>
</dbReference>
<dbReference type="PANTHER" id="PTHR30461">
    <property type="entry name" value="DNA-INVERTASE FROM LAMBDOID PROPHAGE"/>
    <property type="match status" value="1"/>
</dbReference>
<feature type="domain" description="Resolvase/invertase-type recombinase catalytic" evidence="1">
    <location>
        <begin position="7"/>
        <end position="159"/>
    </location>
</feature>
<dbReference type="PANTHER" id="PTHR30461:SF23">
    <property type="entry name" value="DNA RECOMBINASE-RELATED"/>
    <property type="match status" value="1"/>
</dbReference>
<gene>
    <name evidence="3" type="ORF">GQE98_09030</name>
</gene>
<dbReference type="InterPro" id="IPR038109">
    <property type="entry name" value="DNA_bind_recomb_sf"/>
</dbReference>
<proteinExistence type="predicted"/>
<evidence type="ECO:0000313" key="3">
    <source>
        <dbReference type="EMBL" id="MZR30775.1"/>
    </source>
</evidence>
<dbReference type="InterPro" id="IPR050639">
    <property type="entry name" value="SSR_resolvase"/>
</dbReference>
<reference evidence="3 4" key="1">
    <citation type="submission" date="2019-12" db="EMBL/GenBank/DDBJ databases">
        <title>Snethiella sp. nov. sp. isolated from sea sand.</title>
        <authorList>
            <person name="Kim J."/>
            <person name="Jeong S.E."/>
            <person name="Jung H.S."/>
            <person name="Jeon C.O."/>
        </authorList>
    </citation>
    <scope>NUCLEOTIDE SEQUENCE [LARGE SCALE GENOMIC DNA]</scope>
    <source>
        <strain evidence="3 4">DP05</strain>
    </source>
</reference>
<name>A0A6L8W6K4_9PROT</name>
<dbReference type="RefSeq" id="WP_161315327.1">
    <property type="nucleotide sequence ID" value="NZ_WTUW01000002.1"/>
</dbReference>
<dbReference type="InterPro" id="IPR006119">
    <property type="entry name" value="Resolv_N"/>
</dbReference>
<feature type="domain" description="Recombinase" evidence="2">
    <location>
        <begin position="167"/>
        <end position="284"/>
    </location>
</feature>
<dbReference type="PROSITE" id="PS51736">
    <property type="entry name" value="RECOMBINASES_3"/>
    <property type="match status" value="1"/>
</dbReference>
<dbReference type="EMBL" id="WTUW01000002">
    <property type="protein sequence ID" value="MZR30775.1"/>
    <property type="molecule type" value="Genomic_DNA"/>
</dbReference>
<dbReference type="Gene3D" id="3.40.50.1390">
    <property type="entry name" value="Resolvase, N-terminal catalytic domain"/>
    <property type="match status" value="1"/>
</dbReference>
<evidence type="ECO:0000313" key="4">
    <source>
        <dbReference type="Proteomes" id="UP000476030"/>
    </source>
</evidence>
<dbReference type="GO" id="GO:0000150">
    <property type="term" value="F:DNA strand exchange activity"/>
    <property type="evidence" value="ECO:0007669"/>
    <property type="project" value="InterPro"/>
</dbReference>